<dbReference type="Proteomes" id="UP000178336">
    <property type="component" value="Unassembled WGS sequence"/>
</dbReference>
<evidence type="ECO:0000256" key="1">
    <source>
        <dbReference type="ARBA" id="ARBA00022598"/>
    </source>
</evidence>
<gene>
    <name evidence="6" type="ORF">A3A48_01605</name>
</gene>
<keyword evidence="2" id="KW-0547">Nucleotide-binding</keyword>
<dbReference type="PANTHER" id="PTHR43024">
    <property type="entry name" value="UDP-N-ACETYLMURAMOYL-TRIPEPTIDE--D-ALANYL-D-ALANINE LIGASE"/>
    <property type="match status" value="1"/>
</dbReference>
<dbReference type="InterPro" id="IPR013221">
    <property type="entry name" value="Mur_ligase_cen"/>
</dbReference>
<dbReference type="EMBL" id="MFBN01000020">
    <property type="protein sequence ID" value="OGD95288.1"/>
    <property type="molecule type" value="Genomic_DNA"/>
</dbReference>
<feature type="non-terminal residue" evidence="6">
    <location>
        <position position="1"/>
    </location>
</feature>
<keyword evidence="1" id="KW-0436">Ligase</keyword>
<feature type="domain" description="Mur ligase C-terminal" evidence="4">
    <location>
        <begin position="195"/>
        <end position="319"/>
    </location>
</feature>
<evidence type="ECO:0000256" key="2">
    <source>
        <dbReference type="ARBA" id="ARBA00022741"/>
    </source>
</evidence>
<dbReference type="Gene3D" id="3.90.190.20">
    <property type="entry name" value="Mur ligase, C-terminal domain"/>
    <property type="match status" value="1"/>
</dbReference>
<dbReference type="GO" id="GO:0016881">
    <property type="term" value="F:acid-amino acid ligase activity"/>
    <property type="evidence" value="ECO:0007669"/>
    <property type="project" value="InterPro"/>
</dbReference>
<dbReference type="InterPro" id="IPR036615">
    <property type="entry name" value="Mur_ligase_C_dom_sf"/>
</dbReference>
<reference evidence="6 7" key="1">
    <citation type="journal article" date="2016" name="Nat. Commun.">
        <title>Thousands of microbial genomes shed light on interconnected biogeochemical processes in an aquifer system.</title>
        <authorList>
            <person name="Anantharaman K."/>
            <person name="Brown C.T."/>
            <person name="Hug L.A."/>
            <person name="Sharon I."/>
            <person name="Castelle C.J."/>
            <person name="Probst A.J."/>
            <person name="Thomas B.C."/>
            <person name="Singh A."/>
            <person name="Wilkins M.J."/>
            <person name="Karaoz U."/>
            <person name="Brodie E.L."/>
            <person name="Williams K.H."/>
            <person name="Hubbard S.S."/>
            <person name="Banfield J.F."/>
        </authorList>
    </citation>
    <scope>NUCLEOTIDE SEQUENCE [LARGE SCALE GENOMIC DNA]</scope>
</reference>
<dbReference type="Gene3D" id="3.40.1190.10">
    <property type="entry name" value="Mur-like, catalytic domain"/>
    <property type="match status" value="1"/>
</dbReference>
<dbReference type="InterPro" id="IPR004101">
    <property type="entry name" value="Mur_ligase_C"/>
</dbReference>
<keyword evidence="3" id="KW-0067">ATP-binding</keyword>
<dbReference type="InterPro" id="IPR036565">
    <property type="entry name" value="Mur-like_cat_sf"/>
</dbReference>
<name>A0A1F5GTV9_9BACT</name>
<evidence type="ECO:0008006" key="8">
    <source>
        <dbReference type="Google" id="ProtNLM"/>
    </source>
</evidence>
<dbReference type="AlphaFoldDB" id="A0A1F5GTV9"/>
<evidence type="ECO:0000313" key="6">
    <source>
        <dbReference type="EMBL" id="OGD95288.1"/>
    </source>
</evidence>
<organism evidence="6 7">
    <name type="scientific">Candidatus Curtissbacteria bacterium RIFCSPLOWO2_01_FULL_37_9</name>
    <dbReference type="NCBI Taxonomy" id="1797724"/>
    <lineage>
        <taxon>Bacteria</taxon>
        <taxon>Candidatus Curtissiibacteriota</taxon>
    </lineage>
</organism>
<dbReference type="Pfam" id="PF08245">
    <property type="entry name" value="Mur_ligase_M"/>
    <property type="match status" value="1"/>
</dbReference>
<dbReference type="PANTHER" id="PTHR43024:SF1">
    <property type="entry name" value="UDP-N-ACETYLMURAMOYL-TRIPEPTIDE--D-ALANYL-D-ALANINE LIGASE"/>
    <property type="match status" value="1"/>
</dbReference>
<evidence type="ECO:0000256" key="3">
    <source>
        <dbReference type="ARBA" id="ARBA00022840"/>
    </source>
</evidence>
<protein>
    <recommendedName>
        <fullName evidence="8">UDP-N-acetylmuramoyl-tripeptide--D-alanyl-D-alanine ligase</fullName>
    </recommendedName>
</protein>
<evidence type="ECO:0000259" key="5">
    <source>
        <dbReference type="Pfam" id="PF08245"/>
    </source>
</evidence>
<dbReference type="STRING" id="1797724.A3A48_01605"/>
<sequence length="346" mass="38327">SVLSQKYKTVVGDENLDPTFRIPQTILKAKPWDQKLILEYGIEHPGDMDHYLNLVKPNIAVVTAISQTHTKYLKNVEGVFREKSKLVTALAKSGYAVLNAQDQYCHKMASMTSSKIWWYGPSVKNGLKITNFRQNLNGSRFNIDYLGQKSTVKWKIIGRHQLMSAYAAATVGLICKMSLQQISRGLSKVKSPIHRLTPIVVGKTSIIDDTYNSSPNAVLEAIDTLIDLGKNKQKIAILGEMKDLGRFSNNKHKMVGEKIASSNVDYLMTVGLVAGQIADAAKNVNFGGKILKVASTHQALEKLETIATGKSLILVKGSRHAHLERVVQGLMHQSTKIDCYHCGKLR</sequence>
<evidence type="ECO:0000313" key="7">
    <source>
        <dbReference type="Proteomes" id="UP000178336"/>
    </source>
</evidence>
<dbReference type="Pfam" id="PF02875">
    <property type="entry name" value="Mur_ligase_C"/>
    <property type="match status" value="1"/>
</dbReference>
<comment type="caution">
    <text evidence="6">The sequence shown here is derived from an EMBL/GenBank/DDBJ whole genome shotgun (WGS) entry which is preliminary data.</text>
</comment>
<dbReference type="GO" id="GO:0005524">
    <property type="term" value="F:ATP binding"/>
    <property type="evidence" value="ECO:0007669"/>
    <property type="project" value="UniProtKB-KW"/>
</dbReference>
<dbReference type="SUPFAM" id="SSF53244">
    <property type="entry name" value="MurD-like peptide ligases, peptide-binding domain"/>
    <property type="match status" value="1"/>
</dbReference>
<evidence type="ECO:0000259" key="4">
    <source>
        <dbReference type="Pfam" id="PF02875"/>
    </source>
</evidence>
<feature type="domain" description="Mur ligase central" evidence="5">
    <location>
        <begin position="13"/>
        <end position="171"/>
    </location>
</feature>
<accession>A0A1F5GTV9</accession>
<dbReference type="SUPFAM" id="SSF53623">
    <property type="entry name" value="MurD-like peptide ligases, catalytic domain"/>
    <property type="match status" value="1"/>
</dbReference>
<dbReference type="InterPro" id="IPR051046">
    <property type="entry name" value="MurCDEF_CellWall_CoF430Synth"/>
</dbReference>
<proteinExistence type="predicted"/>